<gene>
    <name evidence="40" type="ORF">PPYR_10139</name>
</gene>
<evidence type="ECO:0000256" key="4">
    <source>
        <dbReference type="ARBA" id="ARBA00011881"/>
    </source>
</evidence>
<evidence type="ECO:0000256" key="28">
    <source>
        <dbReference type="ARBA" id="ARBA00044055"/>
    </source>
</evidence>
<dbReference type="OrthoDB" id="10261433at2759"/>
<evidence type="ECO:0000256" key="9">
    <source>
        <dbReference type="ARBA" id="ARBA00022946"/>
    </source>
</evidence>
<evidence type="ECO:0000256" key="26">
    <source>
        <dbReference type="ARBA" id="ARBA00043825"/>
    </source>
</evidence>
<evidence type="ECO:0000256" key="18">
    <source>
        <dbReference type="ARBA" id="ARBA00043669"/>
    </source>
</evidence>
<accession>A0A5N4AFS2</accession>
<comment type="catalytic activity">
    <reaction evidence="27">
        <text>2-oxopentanoate + N(omega),N(omega)-dimethyl-L-arginine = 5-(3,3-dimethylguanidino)-2-oxopentanoate + L-2-aminopentanoate</text>
        <dbReference type="Rhea" id="RHEA:77359"/>
        <dbReference type="ChEBI" id="CHEBI:28644"/>
        <dbReference type="ChEBI" id="CHEBI:58326"/>
        <dbReference type="ChEBI" id="CHEBI:58441"/>
        <dbReference type="ChEBI" id="CHEBI:197301"/>
    </reaction>
</comment>
<evidence type="ECO:0000256" key="38">
    <source>
        <dbReference type="ARBA" id="ARBA00058068"/>
    </source>
</evidence>
<comment type="similarity">
    <text evidence="3 39">Belongs to the class-III pyridoxal-phosphate-dependent aminotransferase family.</text>
</comment>
<evidence type="ECO:0000256" key="32">
    <source>
        <dbReference type="ARBA" id="ARBA00048264"/>
    </source>
</evidence>
<dbReference type="Proteomes" id="UP000327044">
    <property type="component" value="Unassembled WGS sequence"/>
</dbReference>
<dbReference type="PANTHER" id="PTHR45688">
    <property type="match status" value="1"/>
</dbReference>
<dbReference type="PANTHER" id="PTHR45688:SF3">
    <property type="entry name" value="ALANINE--GLYOXYLATE AMINOTRANSFERASE 2, MITOCHONDRIAL"/>
    <property type="match status" value="1"/>
</dbReference>
<evidence type="ECO:0000256" key="30">
    <source>
        <dbReference type="ARBA" id="ARBA00044258"/>
    </source>
</evidence>
<evidence type="ECO:0000256" key="11">
    <source>
        <dbReference type="ARBA" id="ARBA00033660"/>
    </source>
</evidence>
<reference evidence="40 41" key="1">
    <citation type="journal article" date="2018" name="Elife">
        <title>Firefly genomes illuminate parallel origins of bioluminescence in beetles.</title>
        <authorList>
            <person name="Fallon T.R."/>
            <person name="Lower S.E."/>
            <person name="Chang C.H."/>
            <person name="Bessho-Uehara M."/>
            <person name="Martin G.J."/>
            <person name="Bewick A.J."/>
            <person name="Behringer M."/>
            <person name="Debat H.J."/>
            <person name="Wong I."/>
            <person name="Day J.C."/>
            <person name="Suvorov A."/>
            <person name="Silva C.J."/>
            <person name="Stanger-Hall K.F."/>
            <person name="Hall D.W."/>
            <person name="Schmitz R.J."/>
            <person name="Nelson D.R."/>
            <person name="Lewis S.M."/>
            <person name="Shigenobu S."/>
            <person name="Bybee S.M."/>
            <person name="Larracuente A.M."/>
            <person name="Oba Y."/>
            <person name="Weng J.K."/>
        </authorList>
    </citation>
    <scope>NUCLEOTIDE SEQUENCE [LARGE SCALE GENOMIC DNA]</scope>
    <source>
        <strain evidence="40">1611_PpyrPB1</strain>
        <tissue evidence="40">Whole body</tissue>
    </source>
</reference>
<evidence type="ECO:0000256" key="34">
    <source>
        <dbReference type="ARBA" id="ARBA00048560"/>
    </source>
</evidence>
<evidence type="ECO:0000256" key="35">
    <source>
        <dbReference type="ARBA" id="ARBA00048760"/>
    </source>
</evidence>
<evidence type="ECO:0000256" key="15">
    <source>
        <dbReference type="ARBA" id="ARBA00041845"/>
    </source>
</evidence>
<name>A0A5N4AFS2_PHOPY</name>
<keyword evidence="9" id="KW-0809">Transit peptide</keyword>
<dbReference type="GO" id="GO:0030170">
    <property type="term" value="F:pyridoxal phosphate binding"/>
    <property type="evidence" value="ECO:0007669"/>
    <property type="project" value="InterPro"/>
</dbReference>
<keyword evidence="8 39" id="KW-0663">Pyridoxal phosphate</keyword>
<dbReference type="InParanoid" id="A0A5N4AFS2"/>
<dbReference type="PIRSF" id="PIRSF000521">
    <property type="entry name" value="Transaminase_4ab_Lys_Orn"/>
    <property type="match status" value="1"/>
</dbReference>
<dbReference type="GO" id="GO:0047305">
    <property type="term" value="F:(R)-3-amino-2-methylpropionate-pyruvate transaminase activity"/>
    <property type="evidence" value="ECO:0007669"/>
    <property type="project" value="UniProtKB-EC"/>
</dbReference>
<dbReference type="GO" id="GO:0016223">
    <property type="term" value="F:beta-alanine:pyruvate transaminase activity"/>
    <property type="evidence" value="ECO:0007669"/>
    <property type="project" value="UniProtKB-EC"/>
</dbReference>
<keyword evidence="7" id="KW-0808">Transferase</keyword>
<evidence type="ECO:0000256" key="19">
    <source>
        <dbReference type="ARBA" id="ARBA00043679"/>
    </source>
</evidence>
<evidence type="ECO:0000256" key="25">
    <source>
        <dbReference type="ARBA" id="ARBA00043798"/>
    </source>
</evidence>
<comment type="catalytic activity">
    <reaction evidence="19">
        <text>(2S)-2-aminobutanoate + glyoxylate = 2-oxobutanoate + glycine</text>
        <dbReference type="Rhea" id="RHEA:77339"/>
        <dbReference type="ChEBI" id="CHEBI:16763"/>
        <dbReference type="ChEBI" id="CHEBI:36655"/>
        <dbReference type="ChEBI" id="CHEBI:57305"/>
        <dbReference type="ChEBI" id="CHEBI:74359"/>
    </reaction>
</comment>
<dbReference type="EMBL" id="VVIM01000007">
    <property type="protein sequence ID" value="KAB0796078.1"/>
    <property type="molecule type" value="Genomic_DNA"/>
</dbReference>
<comment type="catalytic activity">
    <reaction evidence="31">
        <text>N(omega),N(omega)-dimethyl-L-arginine + glyoxylate = 5-(3,3-dimethylguanidino)-2-oxopentanoate + glycine</text>
        <dbReference type="Rhea" id="RHEA:77311"/>
        <dbReference type="ChEBI" id="CHEBI:36655"/>
        <dbReference type="ChEBI" id="CHEBI:57305"/>
        <dbReference type="ChEBI" id="CHEBI:58326"/>
        <dbReference type="ChEBI" id="CHEBI:197301"/>
    </reaction>
</comment>
<comment type="subcellular location">
    <subcellularLocation>
        <location evidence="2">Mitochondrion</location>
    </subcellularLocation>
</comment>
<organism evidence="40 41">
    <name type="scientific">Photinus pyralis</name>
    <name type="common">Common eastern firefly</name>
    <name type="synonym">Lampyris pyralis</name>
    <dbReference type="NCBI Taxonomy" id="7054"/>
    <lineage>
        <taxon>Eukaryota</taxon>
        <taxon>Metazoa</taxon>
        <taxon>Ecdysozoa</taxon>
        <taxon>Arthropoda</taxon>
        <taxon>Hexapoda</taxon>
        <taxon>Insecta</taxon>
        <taxon>Pterygota</taxon>
        <taxon>Neoptera</taxon>
        <taxon>Endopterygota</taxon>
        <taxon>Coleoptera</taxon>
        <taxon>Polyphaga</taxon>
        <taxon>Elateriformia</taxon>
        <taxon>Elateroidea</taxon>
        <taxon>Lampyridae</taxon>
        <taxon>Lampyrinae</taxon>
        <taxon>Photinus</taxon>
    </lineage>
</organism>
<dbReference type="InterPro" id="IPR005814">
    <property type="entry name" value="Aminotrans_3"/>
</dbReference>
<dbReference type="CDD" id="cd00610">
    <property type="entry name" value="OAT_like"/>
    <property type="match status" value="1"/>
</dbReference>
<evidence type="ECO:0000256" key="3">
    <source>
        <dbReference type="ARBA" id="ARBA00008954"/>
    </source>
</evidence>
<evidence type="ECO:0000256" key="5">
    <source>
        <dbReference type="ARBA" id="ARBA00013049"/>
    </source>
</evidence>
<evidence type="ECO:0000256" key="33">
    <source>
        <dbReference type="ARBA" id="ARBA00048500"/>
    </source>
</evidence>
<dbReference type="InterPro" id="IPR015421">
    <property type="entry name" value="PyrdxlP-dep_Trfase_major"/>
</dbReference>
<comment type="catalytic activity">
    <reaction evidence="37">
        <text>N(omega),N('omega)-dimethyl-L-arginine + glyoxylate = 5-(3,3'-dimethylguanidino)-2-oxopentanoate + glycine</text>
        <dbReference type="Rhea" id="RHEA:77315"/>
        <dbReference type="ChEBI" id="CHEBI:36655"/>
        <dbReference type="ChEBI" id="CHEBI:57305"/>
        <dbReference type="ChEBI" id="CHEBI:197308"/>
        <dbReference type="ChEBI" id="CHEBI:197310"/>
    </reaction>
</comment>
<comment type="catalytic activity">
    <reaction evidence="23">
        <text>N(omega)-methyl-L-arginine + pyruvate = 5-(3-methylguanidino)-2-oxopentanoate + L-alanine</text>
        <dbReference type="Rhea" id="RHEA:77319"/>
        <dbReference type="ChEBI" id="CHEBI:15361"/>
        <dbReference type="ChEBI" id="CHEBI:57972"/>
        <dbReference type="ChEBI" id="CHEBI:114953"/>
        <dbReference type="ChEBI" id="CHEBI:197314"/>
    </reaction>
</comment>
<dbReference type="AlphaFoldDB" id="A0A5N4AFS2"/>
<comment type="catalytic activity">
    <reaction evidence="32">
        <text>L-ornithine + glyoxylate = 5-amino-2-oxopentanoate + glycine</text>
        <dbReference type="Rhea" id="RHEA:77331"/>
        <dbReference type="ChEBI" id="CHEBI:36655"/>
        <dbReference type="ChEBI" id="CHEBI:46911"/>
        <dbReference type="ChEBI" id="CHEBI:57305"/>
        <dbReference type="ChEBI" id="CHEBI:58802"/>
    </reaction>
</comment>
<dbReference type="InterPro" id="IPR049704">
    <property type="entry name" value="Aminotrans_3_PPA_site"/>
</dbReference>
<comment type="catalytic activity">
    <reaction evidence="11">
        <text>glyoxylate + L-alanine = glycine + pyruvate</text>
        <dbReference type="Rhea" id="RHEA:24248"/>
        <dbReference type="ChEBI" id="CHEBI:15361"/>
        <dbReference type="ChEBI" id="CHEBI:36655"/>
        <dbReference type="ChEBI" id="CHEBI:57305"/>
        <dbReference type="ChEBI" id="CHEBI:57972"/>
        <dbReference type="EC" id="2.6.1.44"/>
    </reaction>
    <physiologicalReaction direction="left-to-right" evidence="11">
        <dbReference type="Rhea" id="RHEA:24249"/>
    </physiologicalReaction>
</comment>
<keyword evidence="6" id="KW-0032">Aminotransferase</keyword>
<dbReference type="InterPro" id="IPR015424">
    <property type="entry name" value="PyrdxlP-dep_Trfase"/>
</dbReference>
<evidence type="ECO:0000256" key="16">
    <source>
        <dbReference type="ARBA" id="ARBA00042611"/>
    </source>
</evidence>
<comment type="catalytic activity">
    <reaction evidence="24">
        <text>L-ornithine + pyruvate = 5-amino-2-oxopentanoate + L-alanine</text>
        <dbReference type="Rhea" id="RHEA:77327"/>
        <dbReference type="ChEBI" id="CHEBI:15361"/>
        <dbReference type="ChEBI" id="CHEBI:46911"/>
        <dbReference type="ChEBI" id="CHEBI:57972"/>
        <dbReference type="ChEBI" id="CHEBI:58802"/>
    </reaction>
</comment>
<comment type="caution">
    <text evidence="40">The sequence shown here is derived from an EMBL/GenBank/DDBJ whole genome shotgun (WGS) entry which is preliminary data.</text>
</comment>
<dbReference type="GO" id="GO:0005739">
    <property type="term" value="C:mitochondrion"/>
    <property type="evidence" value="ECO:0007669"/>
    <property type="project" value="UniProtKB-SubCell"/>
</dbReference>
<comment type="catalytic activity">
    <reaction evidence="34">
        <text>N(omega),N(omega)-dimethyl-L-arginine + 2-oxobutanoate = 5-(3,3-dimethylguanidino)-2-oxopentanoate + (2S)-2-aminobutanoate</text>
        <dbReference type="Rhea" id="RHEA:77351"/>
        <dbReference type="ChEBI" id="CHEBI:16763"/>
        <dbReference type="ChEBI" id="CHEBI:58326"/>
        <dbReference type="ChEBI" id="CHEBI:74359"/>
        <dbReference type="ChEBI" id="CHEBI:197301"/>
    </reaction>
</comment>
<comment type="catalytic activity">
    <reaction evidence="18">
        <text>N(omega),N(omega)-dimethyl-L-arginine + pyruvate = 5-(3,3-dimethylguanidino)-2-oxopentanoate + L-alanine</text>
        <dbReference type="Rhea" id="RHEA:77303"/>
        <dbReference type="ChEBI" id="CHEBI:15361"/>
        <dbReference type="ChEBI" id="CHEBI:57972"/>
        <dbReference type="ChEBI" id="CHEBI:58326"/>
        <dbReference type="ChEBI" id="CHEBI:197301"/>
    </reaction>
</comment>
<comment type="catalytic activity">
    <reaction evidence="36">
        <text>oxaloacetate + L-alanine = L-aspartate + pyruvate</text>
        <dbReference type="Rhea" id="RHEA:77347"/>
        <dbReference type="ChEBI" id="CHEBI:15361"/>
        <dbReference type="ChEBI" id="CHEBI:16452"/>
        <dbReference type="ChEBI" id="CHEBI:29991"/>
        <dbReference type="ChEBI" id="CHEBI:57972"/>
    </reaction>
</comment>
<evidence type="ECO:0000256" key="17">
    <source>
        <dbReference type="ARBA" id="ARBA00042669"/>
    </source>
</evidence>
<dbReference type="EC" id="2.6.1.44" evidence="5"/>
<comment type="catalytic activity">
    <reaction evidence="26">
        <text>3-oxopropanoate + L-alanine = beta-alanine + pyruvate</text>
        <dbReference type="Rhea" id="RHEA:14077"/>
        <dbReference type="ChEBI" id="CHEBI:15361"/>
        <dbReference type="ChEBI" id="CHEBI:33190"/>
        <dbReference type="ChEBI" id="CHEBI:57966"/>
        <dbReference type="ChEBI" id="CHEBI:57972"/>
        <dbReference type="EC" id="2.6.1.18"/>
    </reaction>
    <physiologicalReaction direction="right-to-left" evidence="26">
        <dbReference type="Rhea" id="RHEA:14079"/>
    </physiologicalReaction>
</comment>
<comment type="catalytic activity">
    <reaction evidence="33">
        <text>2-oxohexanoate + N(omega),N(omega)-dimethyl-L-arginine = L-2-aminohexanoate + 5-(3,3-dimethylguanidino)-2-oxopentanoate</text>
        <dbReference type="Rhea" id="RHEA:77363"/>
        <dbReference type="ChEBI" id="CHEBI:35177"/>
        <dbReference type="ChEBI" id="CHEBI:58326"/>
        <dbReference type="ChEBI" id="CHEBI:58455"/>
        <dbReference type="ChEBI" id="CHEBI:197301"/>
    </reaction>
</comment>
<evidence type="ECO:0000256" key="8">
    <source>
        <dbReference type="ARBA" id="ARBA00022898"/>
    </source>
</evidence>
<evidence type="ECO:0000256" key="39">
    <source>
        <dbReference type="RuleBase" id="RU003560"/>
    </source>
</evidence>
<dbReference type="SUPFAM" id="SSF53383">
    <property type="entry name" value="PLP-dependent transferases"/>
    <property type="match status" value="1"/>
</dbReference>
<comment type="catalytic activity">
    <reaction evidence="25">
        <text>N(omega),N('omega)-dimethyl-L-arginine + pyruvate = 5-(3,3'-dimethylguanidino)-2-oxopentanoate + L-alanine</text>
        <dbReference type="Rhea" id="RHEA:77307"/>
        <dbReference type="ChEBI" id="CHEBI:15361"/>
        <dbReference type="ChEBI" id="CHEBI:57972"/>
        <dbReference type="ChEBI" id="CHEBI:197308"/>
        <dbReference type="ChEBI" id="CHEBI:197310"/>
    </reaction>
</comment>
<evidence type="ECO:0000256" key="6">
    <source>
        <dbReference type="ARBA" id="ARBA00022576"/>
    </source>
</evidence>
<keyword evidence="41" id="KW-1185">Reference proteome</keyword>
<dbReference type="EC" id="2.6.1.18" evidence="28"/>
<evidence type="ECO:0000256" key="10">
    <source>
        <dbReference type="ARBA" id="ARBA00023128"/>
    </source>
</evidence>
<evidence type="ECO:0000256" key="2">
    <source>
        <dbReference type="ARBA" id="ARBA00004173"/>
    </source>
</evidence>
<comment type="catalytic activity">
    <reaction evidence="21">
        <text>N(omega),N(omega)-dimethyl-L-arginine + oxaloacetate = 5-(3,3-dimethylguanidino)-2-oxopentanoate + L-aspartate</text>
        <dbReference type="Rhea" id="RHEA:77343"/>
        <dbReference type="ChEBI" id="CHEBI:16452"/>
        <dbReference type="ChEBI" id="CHEBI:29991"/>
        <dbReference type="ChEBI" id="CHEBI:58326"/>
        <dbReference type="ChEBI" id="CHEBI:197301"/>
    </reaction>
</comment>
<dbReference type="GO" id="GO:0009436">
    <property type="term" value="P:glyoxylate catabolic process"/>
    <property type="evidence" value="ECO:0007669"/>
    <property type="project" value="TreeGrafter"/>
</dbReference>
<dbReference type="PROSITE" id="PS00600">
    <property type="entry name" value="AA_TRANSFER_CLASS_3"/>
    <property type="match status" value="1"/>
</dbReference>
<comment type="catalytic activity">
    <reaction evidence="20">
        <text>(R)-3-amino-2-methylpropanoate + pyruvate = 2-methyl-3-oxopropanoate + L-alanine</text>
        <dbReference type="Rhea" id="RHEA:18393"/>
        <dbReference type="ChEBI" id="CHEBI:15361"/>
        <dbReference type="ChEBI" id="CHEBI:57700"/>
        <dbReference type="ChEBI" id="CHEBI:57731"/>
        <dbReference type="ChEBI" id="CHEBI:57972"/>
        <dbReference type="EC" id="2.6.1.40"/>
    </reaction>
    <physiologicalReaction direction="left-to-right" evidence="20">
        <dbReference type="Rhea" id="RHEA:18394"/>
    </physiologicalReaction>
</comment>
<dbReference type="Pfam" id="PF00202">
    <property type="entry name" value="Aminotran_3"/>
    <property type="match status" value="1"/>
</dbReference>
<evidence type="ECO:0000313" key="40">
    <source>
        <dbReference type="EMBL" id="KAB0796078.1"/>
    </source>
</evidence>
<evidence type="ECO:0000256" key="31">
    <source>
        <dbReference type="ARBA" id="ARBA00047892"/>
    </source>
</evidence>
<dbReference type="Gene3D" id="3.40.640.10">
    <property type="entry name" value="Type I PLP-dependent aspartate aminotransferase-like (Major domain)"/>
    <property type="match status" value="1"/>
</dbReference>
<dbReference type="GO" id="GO:0008453">
    <property type="term" value="F:alanine-glyoxylate transaminase activity"/>
    <property type="evidence" value="ECO:0007669"/>
    <property type="project" value="UniProtKB-EC"/>
</dbReference>
<evidence type="ECO:0000256" key="1">
    <source>
        <dbReference type="ARBA" id="ARBA00001933"/>
    </source>
</evidence>
<evidence type="ECO:0000256" key="23">
    <source>
        <dbReference type="ARBA" id="ARBA00043758"/>
    </source>
</evidence>
<evidence type="ECO:0000256" key="37">
    <source>
        <dbReference type="ARBA" id="ARBA00049480"/>
    </source>
</evidence>
<evidence type="ECO:0000256" key="20">
    <source>
        <dbReference type="ARBA" id="ARBA00043726"/>
    </source>
</evidence>
<comment type="subunit">
    <text evidence="4">Homotetramer.</text>
</comment>
<evidence type="ECO:0000256" key="21">
    <source>
        <dbReference type="ARBA" id="ARBA00043749"/>
    </source>
</evidence>
<keyword evidence="10" id="KW-0496">Mitochondrion</keyword>
<dbReference type="EC" id="2.6.1.40" evidence="12"/>
<evidence type="ECO:0000256" key="22">
    <source>
        <dbReference type="ARBA" id="ARBA00043751"/>
    </source>
</evidence>
<sequence>MRAFTFNQISKRLYSQKPAMPPCNFTPKGYKGPSYDSLIRVRKERLSPALVTYYSKPFAVHQGHMQWLFDLEGKRYLDLFGGICTVSVGHCHPEITEAVAEQMSILGHVSNVYLHPKVHKYAEQLTDKFSGDLKVVYFVNSGAEANELAMLMARTYTQNFEIISLRGAYHGMTNQTMNLTASSLYRHPVPSSPGFHYTMTPDVYRGIWGGKHCRDSPIQTNRHCTCSSNECEASTKYLEQLEEVYRYSIPKGKAAAFFAESIQGVGGSVQYPRGYLKGAYNMIKKCGGVFVADEVQTGFGRTGEHYWGFEMHDIVPDIVTMAKGIGNGFPLAAVVTTPQIAQSLTKAQHFNTFGGNPLASVAGMKVLEIIQRDKLQENSKRVGTHLLLELDKLRQEFPVIGDVRGVGLMIGIEMVAGDGSKTPLEPAKVMKYWERCLELGIVIGRGGYFGHVFRIKPPMCITKEDADFTVAVVKTALREMFSNK</sequence>
<evidence type="ECO:0000256" key="29">
    <source>
        <dbReference type="ARBA" id="ARBA00044257"/>
    </source>
</evidence>
<protein>
    <recommendedName>
        <fullName evidence="13">Alanine--glyoxylate aminotransferase 2, mitochondrial</fullName>
        <ecNumber evidence="28">2.6.1.18</ecNumber>
        <ecNumber evidence="12">2.6.1.40</ecNumber>
        <ecNumber evidence="5">2.6.1.44</ecNumber>
    </recommendedName>
    <alternativeName>
        <fullName evidence="14">(R)-3-amino-2-methylpropionate--pyruvate transaminase</fullName>
    </alternativeName>
    <alternativeName>
        <fullName evidence="16">Beta-ALAAT II</fullName>
    </alternativeName>
    <alternativeName>
        <fullName evidence="17">Beta-alanine-pyruvate aminotransferase</fullName>
    </alternativeName>
    <alternativeName>
        <fullName evidence="30">D-3-aminoisobutyrate-pyruvate aminotransferase</fullName>
    </alternativeName>
    <alternativeName>
        <fullName evidence="15">D-AIBAT</fullName>
    </alternativeName>
    <alternativeName>
        <fullName evidence="29">D-beta-aminoisobutyrate-pyruvate aminotransferase</fullName>
    </alternativeName>
</protein>
<dbReference type="GO" id="GO:0019481">
    <property type="term" value="P:L-alanine catabolic process, by transamination"/>
    <property type="evidence" value="ECO:0007669"/>
    <property type="project" value="TreeGrafter"/>
</dbReference>
<dbReference type="InterPro" id="IPR015422">
    <property type="entry name" value="PyrdxlP-dep_Trfase_small"/>
</dbReference>
<comment type="catalytic activity">
    <reaction evidence="35">
        <text>N(omega)-methyl-L-arginine + glyoxylate = 5-(3-methylguanidino)-2-oxopentanoate + glycine</text>
        <dbReference type="Rhea" id="RHEA:77323"/>
        <dbReference type="ChEBI" id="CHEBI:36655"/>
        <dbReference type="ChEBI" id="CHEBI:57305"/>
        <dbReference type="ChEBI" id="CHEBI:114953"/>
        <dbReference type="ChEBI" id="CHEBI:197314"/>
    </reaction>
</comment>
<evidence type="ECO:0000256" key="13">
    <source>
        <dbReference type="ARBA" id="ARBA00039862"/>
    </source>
</evidence>
<comment type="catalytic activity">
    <reaction evidence="22">
        <text>2-oxobutanoate + L-alanine = (2S)-2-aminobutanoate + pyruvate</text>
        <dbReference type="Rhea" id="RHEA:77355"/>
        <dbReference type="ChEBI" id="CHEBI:15361"/>
        <dbReference type="ChEBI" id="CHEBI:16763"/>
        <dbReference type="ChEBI" id="CHEBI:57972"/>
        <dbReference type="ChEBI" id="CHEBI:74359"/>
        <dbReference type="EC" id="2.6.1.44"/>
    </reaction>
</comment>
<proteinExistence type="inferred from homology"/>
<evidence type="ECO:0000256" key="27">
    <source>
        <dbReference type="ARBA" id="ARBA00043826"/>
    </source>
</evidence>
<evidence type="ECO:0000313" key="41">
    <source>
        <dbReference type="Proteomes" id="UP000327044"/>
    </source>
</evidence>
<comment type="cofactor">
    <cofactor evidence="1">
        <name>pyridoxal 5'-phosphate</name>
        <dbReference type="ChEBI" id="CHEBI:597326"/>
    </cofactor>
</comment>
<dbReference type="Gene3D" id="3.90.1150.10">
    <property type="entry name" value="Aspartate Aminotransferase, domain 1"/>
    <property type="match status" value="1"/>
</dbReference>
<evidence type="ECO:0000256" key="24">
    <source>
        <dbReference type="ARBA" id="ARBA00043777"/>
    </source>
</evidence>
<evidence type="ECO:0000256" key="14">
    <source>
        <dbReference type="ARBA" id="ARBA00041662"/>
    </source>
</evidence>
<evidence type="ECO:0000256" key="36">
    <source>
        <dbReference type="ARBA" id="ARBA00048916"/>
    </source>
</evidence>
<evidence type="ECO:0000256" key="7">
    <source>
        <dbReference type="ARBA" id="ARBA00022679"/>
    </source>
</evidence>
<comment type="function">
    <text evidence="38">Multifunctional aminotransferase with a broad substrate specificity. Catalyzes the conversion of glyoxylate to glycine using alanine as the amino donor. Catalyzes metabolism of not L- but the D-isomer of D-beta-aminoisobutyric acid to generate 2-methyl-3-oxopropanoate and alanine. Catalyzes the transfer of the amino group from beta-alanine to pyruvate to yield L-alanine and 3-oxopropanoate. Can metabolize NG-monomethyl-L-arginine (NMMA), asymmetric NG,NG-dimethyl-L-arginine (ADMA) and symmetric NG,N'G-dimethyl-L-arginine (SDMA). ADMA is a potent inhibitor of nitric-oxide (NO) synthase, and this activity provides mechanism through which the kidney regulates blood pressure.</text>
</comment>
<dbReference type="FunFam" id="3.40.640.10:FF:000055">
    <property type="entry name" value="Alanine--glyoxylate aminotransferase 2, mitochondrial"/>
    <property type="match status" value="1"/>
</dbReference>
<evidence type="ECO:0000256" key="12">
    <source>
        <dbReference type="ARBA" id="ARBA00039130"/>
    </source>
</evidence>
<dbReference type="FunCoup" id="A0A5N4AFS2">
    <property type="interactions" value="156"/>
</dbReference>